<organism evidence="2 3">
    <name type="scientific">Chrysochromulina tobinii</name>
    <dbReference type="NCBI Taxonomy" id="1460289"/>
    <lineage>
        <taxon>Eukaryota</taxon>
        <taxon>Haptista</taxon>
        <taxon>Haptophyta</taxon>
        <taxon>Prymnesiophyceae</taxon>
        <taxon>Prymnesiales</taxon>
        <taxon>Chrysochromulinaceae</taxon>
        <taxon>Chrysochromulina</taxon>
    </lineage>
</organism>
<feature type="compositionally biased region" description="Polar residues" evidence="1">
    <location>
        <begin position="1"/>
        <end position="10"/>
    </location>
</feature>
<dbReference type="Proteomes" id="UP000037460">
    <property type="component" value="Unassembled WGS sequence"/>
</dbReference>
<dbReference type="AlphaFoldDB" id="A0A0M0J4Q8"/>
<comment type="caution">
    <text evidence="2">The sequence shown here is derived from an EMBL/GenBank/DDBJ whole genome shotgun (WGS) entry which is preliminary data.</text>
</comment>
<feature type="region of interest" description="Disordered" evidence="1">
    <location>
        <begin position="1"/>
        <end position="35"/>
    </location>
</feature>
<dbReference type="OrthoDB" id="6362633at2759"/>
<feature type="region of interest" description="Disordered" evidence="1">
    <location>
        <begin position="218"/>
        <end position="237"/>
    </location>
</feature>
<sequence length="502" mass="51436">MPSTRSGQEPKNQRAAAEAESEASASNDFVAPPSPAPVVAPSPVMKSASNGAPVVMMVTGHWNPPPGIGEIEMILRSSSRMQHRIMRIEVRAECAFVEVHPQDVAVCTGVFELGGVQLHSAPVGEGVGNTPMSVPLMPSPAKRASPHSSNGPIVASSLAVGALSAKKRAKVDFVGAAEVTSPHMSPFERMPPFGEVHQMAMRASSVLSVSSISSACSPGMPTGGFSSKKQETEEEKQRRLYRVGLSYRCGRCGKPKKGHVCDVPEGEEGAADFGNSPFGDGQRSPQPAILATTVRKGTPPVLLCPLTGAPSAGSPLADVKIAGEASTIFKDMVAALGENTSSISLASPVQAAPSPGAPPRMVSAAGISPLAASAIAAGSVSSVAAHVAPVAVREPQEPALSEMDMMLADLAFSARPPPVMTPNEDGNHEDVHPSFGSISPSAFSPGSMIQQLLTATPGGTSFASGLGMDMALSHVLSGGAAMQMPQQSTTRRATVIAQPAAV</sequence>
<accession>A0A0M0J4Q8</accession>
<keyword evidence="3" id="KW-1185">Reference proteome</keyword>
<evidence type="ECO:0000256" key="1">
    <source>
        <dbReference type="SAM" id="MobiDB-lite"/>
    </source>
</evidence>
<name>A0A0M0J4Q8_9EUKA</name>
<evidence type="ECO:0000313" key="2">
    <source>
        <dbReference type="EMBL" id="KOO21322.1"/>
    </source>
</evidence>
<reference evidence="3" key="1">
    <citation type="journal article" date="2015" name="PLoS Genet.">
        <title>Genome Sequence and Transcriptome Analyses of Chrysochromulina tobin: Metabolic Tools for Enhanced Algal Fitness in the Prominent Order Prymnesiales (Haptophyceae).</title>
        <authorList>
            <person name="Hovde B.T."/>
            <person name="Deodato C.R."/>
            <person name="Hunsperger H.M."/>
            <person name="Ryken S.A."/>
            <person name="Yost W."/>
            <person name="Jha R.K."/>
            <person name="Patterson J."/>
            <person name="Monnat R.J. Jr."/>
            <person name="Barlow S.B."/>
            <person name="Starkenburg S.R."/>
            <person name="Cattolico R.A."/>
        </authorList>
    </citation>
    <scope>NUCLEOTIDE SEQUENCE</scope>
    <source>
        <strain evidence="3">CCMP291</strain>
    </source>
</reference>
<feature type="compositionally biased region" description="Low complexity" evidence="1">
    <location>
        <begin position="15"/>
        <end position="26"/>
    </location>
</feature>
<proteinExistence type="predicted"/>
<gene>
    <name evidence="2" type="ORF">Ctob_006703</name>
</gene>
<evidence type="ECO:0000313" key="3">
    <source>
        <dbReference type="Proteomes" id="UP000037460"/>
    </source>
</evidence>
<feature type="compositionally biased region" description="Basic and acidic residues" evidence="1">
    <location>
        <begin position="228"/>
        <end position="237"/>
    </location>
</feature>
<dbReference type="EMBL" id="JWZX01003372">
    <property type="protein sequence ID" value="KOO21322.1"/>
    <property type="molecule type" value="Genomic_DNA"/>
</dbReference>
<protein>
    <submittedName>
        <fullName evidence="2">Uncharacterized protein</fullName>
    </submittedName>
</protein>